<dbReference type="EMBL" id="JAAVLX010000012">
    <property type="protein sequence ID" value="NOJ43816.1"/>
    <property type="molecule type" value="Genomic_DNA"/>
</dbReference>
<evidence type="ECO:0000313" key="1">
    <source>
        <dbReference type="EMBL" id="NOJ43816.1"/>
    </source>
</evidence>
<dbReference type="InterPro" id="IPR021558">
    <property type="entry name" value="MazE-like"/>
</dbReference>
<dbReference type="RefSeq" id="WP_171583030.1">
    <property type="nucleotide sequence ID" value="NZ_JAAVLX010000012.1"/>
</dbReference>
<evidence type="ECO:0000313" key="2">
    <source>
        <dbReference type="Proteomes" id="UP000544122"/>
    </source>
</evidence>
<dbReference type="AlphaFoldDB" id="A0A7Y4LZ09"/>
<accession>A0A7Y4LZ09</accession>
<name>A0A7Y4LZ09_9BRAD</name>
<dbReference type="Proteomes" id="UP000544122">
    <property type="component" value="Unassembled WGS sequence"/>
</dbReference>
<protein>
    <submittedName>
        <fullName evidence="1">Antitoxin MazE family protein</fullName>
    </submittedName>
</protein>
<comment type="caution">
    <text evidence="1">The sequence shown here is derived from an EMBL/GenBank/DDBJ whole genome shotgun (WGS) entry which is preliminary data.</text>
</comment>
<organism evidence="1 2">
    <name type="scientific">Bradyrhizobium australiense</name>
    <dbReference type="NCBI Taxonomy" id="2721161"/>
    <lineage>
        <taxon>Bacteria</taxon>
        <taxon>Pseudomonadati</taxon>
        <taxon>Pseudomonadota</taxon>
        <taxon>Alphaproteobacteria</taxon>
        <taxon>Hyphomicrobiales</taxon>
        <taxon>Nitrobacteraceae</taxon>
        <taxon>Bradyrhizobium</taxon>
    </lineage>
</organism>
<reference evidence="1 2" key="1">
    <citation type="submission" date="2020-03" db="EMBL/GenBank/DDBJ databases">
        <title>Bradyrhizobium diversity isolated from nodules of Indigofera sp.</title>
        <authorList>
            <person name="Klepa M."/>
            <person name="Helene L."/>
            <person name="Hungria M."/>
        </authorList>
    </citation>
    <scope>NUCLEOTIDE SEQUENCE [LARGE SCALE GENOMIC DNA]</scope>
    <source>
        <strain evidence="1 2">WSM 1791</strain>
    </source>
</reference>
<sequence>MRFKLFLLGLRPFRIVVPDVRSPFFRKQAHRQSLAVAASSQARKEQAFIDDVSDLDGQDAARSRPSLAARIMQASRARVPAHHGAEWVQRLLATSD</sequence>
<gene>
    <name evidence="1" type="ORF">HCN58_30390</name>
</gene>
<dbReference type="Pfam" id="PF11455">
    <property type="entry name" value="MazE-like"/>
    <property type="match status" value="1"/>
</dbReference>
<proteinExistence type="predicted"/>
<keyword evidence="2" id="KW-1185">Reference proteome</keyword>